<reference evidence="2" key="1">
    <citation type="submission" date="2021-01" db="EMBL/GenBank/DDBJ databases">
        <authorList>
            <person name="Corre E."/>
            <person name="Pelletier E."/>
            <person name="Niang G."/>
            <person name="Scheremetjew M."/>
            <person name="Finn R."/>
            <person name="Kale V."/>
            <person name="Holt S."/>
            <person name="Cochrane G."/>
            <person name="Meng A."/>
            <person name="Brown T."/>
            <person name="Cohen L."/>
        </authorList>
    </citation>
    <scope>NUCLEOTIDE SEQUENCE</scope>
    <source>
        <strain evidence="2">RCC733</strain>
    </source>
</reference>
<evidence type="ECO:0000313" key="2">
    <source>
        <dbReference type="EMBL" id="CAD9392757.1"/>
    </source>
</evidence>
<proteinExistence type="predicted"/>
<feature type="region of interest" description="Disordered" evidence="1">
    <location>
        <begin position="113"/>
        <end position="136"/>
    </location>
</feature>
<dbReference type="SUPFAM" id="SSF57997">
    <property type="entry name" value="Tropomyosin"/>
    <property type="match status" value="1"/>
</dbReference>
<evidence type="ECO:0000256" key="1">
    <source>
        <dbReference type="SAM" id="MobiDB-lite"/>
    </source>
</evidence>
<accession>A0A7S2BDB1</accession>
<dbReference type="EMBL" id="HBGR01012111">
    <property type="protein sequence ID" value="CAD9392757.1"/>
    <property type="molecule type" value="Transcribed_RNA"/>
</dbReference>
<sequence length="136" mass="15745">MAAFTGTARNSLRGMMYEFNNYKKVHIDGNTAQPLYHIFFTITPAAWLYESYHHRQVEKHMKVIREQRLVECEQNVSNTQQQLDAAKFAVDNAAALLAEVERKRDEAKVNMPRYEREAQDAKSALDKLKKEMASAH</sequence>
<organism evidence="2">
    <name type="scientific">Pycnococcus provasolii</name>
    <dbReference type="NCBI Taxonomy" id="41880"/>
    <lineage>
        <taxon>Eukaryota</taxon>
        <taxon>Viridiplantae</taxon>
        <taxon>Chlorophyta</taxon>
        <taxon>Pseudoscourfieldiophyceae</taxon>
        <taxon>Pseudoscourfieldiales</taxon>
        <taxon>Pycnococcaceae</taxon>
        <taxon>Pycnococcus</taxon>
    </lineage>
</organism>
<name>A0A7S2BDB1_9CHLO</name>
<protein>
    <submittedName>
        <fullName evidence="2">Uncharacterized protein</fullName>
    </submittedName>
</protein>
<dbReference type="AlphaFoldDB" id="A0A7S2BDB1"/>
<gene>
    <name evidence="2" type="ORF">PPRO1471_LOCUS8067</name>
</gene>